<evidence type="ECO:0000313" key="1">
    <source>
        <dbReference type="EMBL" id="TVU34632.1"/>
    </source>
</evidence>
<dbReference type="Gramene" id="TVU34632">
    <property type="protein sequence ID" value="TVU34632"/>
    <property type="gene ID" value="EJB05_16473"/>
</dbReference>
<name>A0A5J9VE83_9POAL</name>
<protein>
    <submittedName>
        <fullName evidence="1">Uncharacterized protein</fullName>
    </submittedName>
</protein>
<keyword evidence="2" id="KW-1185">Reference proteome</keyword>
<evidence type="ECO:0000313" key="2">
    <source>
        <dbReference type="Proteomes" id="UP000324897"/>
    </source>
</evidence>
<proteinExistence type="predicted"/>
<dbReference type="EMBL" id="RWGY01000009">
    <property type="protein sequence ID" value="TVU34632.1"/>
    <property type="molecule type" value="Genomic_DNA"/>
</dbReference>
<dbReference type="Proteomes" id="UP000324897">
    <property type="component" value="Unassembled WGS sequence"/>
</dbReference>
<dbReference type="OrthoDB" id="582186at2759"/>
<accession>A0A5J9VE83</accession>
<comment type="caution">
    <text evidence="1">The sequence shown here is derived from an EMBL/GenBank/DDBJ whole genome shotgun (WGS) entry which is preliminary data.</text>
</comment>
<sequence>MNVSTQQDDDRATWLRTQVIRIPPALWRLSCDYNYHFLKHRAWFDFGRGALLALYDGGGLFVIDIEREVTEKVMEDCPLLFHNEYPRCVPYELNLVDFFMLKLGGLSTY</sequence>
<feature type="non-terminal residue" evidence="1">
    <location>
        <position position="1"/>
    </location>
</feature>
<reference evidence="1 2" key="1">
    <citation type="journal article" date="2019" name="Sci. Rep.">
        <title>A high-quality genome of Eragrostis curvula grass provides insights into Poaceae evolution and supports new strategies to enhance forage quality.</title>
        <authorList>
            <person name="Carballo J."/>
            <person name="Santos B.A.C.M."/>
            <person name="Zappacosta D."/>
            <person name="Garbus I."/>
            <person name="Selva J.P."/>
            <person name="Gallo C.A."/>
            <person name="Diaz A."/>
            <person name="Albertini E."/>
            <person name="Caccamo M."/>
            <person name="Echenique V."/>
        </authorList>
    </citation>
    <scope>NUCLEOTIDE SEQUENCE [LARGE SCALE GENOMIC DNA]</scope>
    <source>
        <strain evidence="2">cv. Victoria</strain>
        <tissue evidence="1">Leaf</tissue>
    </source>
</reference>
<dbReference type="AlphaFoldDB" id="A0A5J9VE83"/>
<gene>
    <name evidence="1" type="ORF">EJB05_16473</name>
</gene>
<organism evidence="1 2">
    <name type="scientific">Eragrostis curvula</name>
    <name type="common">weeping love grass</name>
    <dbReference type="NCBI Taxonomy" id="38414"/>
    <lineage>
        <taxon>Eukaryota</taxon>
        <taxon>Viridiplantae</taxon>
        <taxon>Streptophyta</taxon>
        <taxon>Embryophyta</taxon>
        <taxon>Tracheophyta</taxon>
        <taxon>Spermatophyta</taxon>
        <taxon>Magnoliopsida</taxon>
        <taxon>Liliopsida</taxon>
        <taxon>Poales</taxon>
        <taxon>Poaceae</taxon>
        <taxon>PACMAD clade</taxon>
        <taxon>Chloridoideae</taxon>
        <taxon>Eragrostideae</taxon>
        <taxon>Eragrostidinae</taxon>
        <taxon>Eragrostis</taxon>
    </lineage>
</organism>